<reference evidence="1" key="1">
    <citation type="submission" date="2018-02" db="EMBL/GenBank/DDBJ databases">
        <authorList>
            <person name="Cohen D.B."/>
            <person name="Kent A.D."/>
        </authorList>
    </citation>
    <scope>NUCLEOTIDE SEQUENCE</scope>
</reference>
<dbReference type="AlphaFoldDB" id="A0A2N9F6F6"/>
<evidence type="ECO:0000313" key="1">
    <source>
        <dbReference type="EMBL" id="SPC82449.1"/>
    </source>
</evidence>
<gene>
    <name evidence="1" type="ORF">FSB_LOCUS10331</name>
</gene>
<proteinExistence type="predicted"/>
<sequence>MAAILLAKKALFGVSKSLPNDTPGYVKISSRCWRACFSSAYHTEGSKVVAQGRNMTSVLHDNTGDTKNANTYEAKDQAQDMNDDDDMSGVTGFVADTARQGVKKAMETAEDVGDTVKQAMESAFDVTTKTTQHINETIVAEAENNVVDTAEYRSIQDVAKQTEE</sequence>
<dbReference type="EMBL" id="OIVN01000580">
    <property type="protein sequence ID" value="SPC82449.1"/>
    <property type="molecule type" value="Genomic_DNA"/>
</dbReference>
<organism evidence="1">
    <name type="scientific">Fagus sylvatica</name>
    <name type="common">Beechnut</name>
    <dbReference type="NCBI Taxonomy" id="28930"/>
    <lineage>
        <taxon>Eukaryota</taxon>
        <taxon>Viridiplantae</taxon>
        <taxon>Streptophyta</taxon>
        <taxon>Embryophyta</taxon>
        <taxon>Tracheophyta</taxon>
        <taxon>Spermatophyta</taxon>
        <taxon>Magnoliopsida</taxon>
        <taxon>eudicotyledons</taxon>
        <taxon>Gunneridae</taxon>
        <taxon>Pentapetalae</taxon>
        <taxon>rosids</taxon>
        <taxon>fabids</taxon>
        <taxon>Fagales</taxon>
        <taxon>Fagaceae</taxon>
        <taxon>Fagus</taxon>
    </lineage>
</organism>
<accession>A0A2N9F6F6</accession>
<name>A0A2N9F6F6_FAGSY</name>
<protein>
    <submittedName>
        <fullName evidence="1">Uncharacterized protein</fullName>
    </submittedName>
</protein>